<dbReference type="PANTHER" id="PTHR13274">
    <property type="entry name" value="MITOCHONDRIAL RIBOSOMAL PROTEIN S25"/>
    <property type="match status" value="1"/>
</dbReference>
<evidence type="ECO:0000313" key="7">
    <source>
        <dbReference type="Proteomes" id="UP000799444"/>
    </source>
</evidence>
<dbReference type="InterPro" id="IPR036249">
    <property type="entry name" value="Thioredoxin-like_sf"/>
</dbReference>
<comment type="subcellular location">
    <subcellularLocation>
        <location evidence="1">Mitochondrion</location>
    </subcellularLocation>
</comment>
<evidence type="ECO:0000259" key="5">
    <source>
        <dbReference type="Pfam" id="PF05047"/>
    </source>
</evidence>
<dbReference type="EMBL" id="ML996216">
    <property type="protein sequence ID" value="KAF2730510.1"/>
    <property type="molecule type" value="Genomic_DNA"/>
</dbReference>
<evidence type="ECO:0000256" key="2">
    <source>
        <dbReference type="ARBA" id="ARBA00022980"/>
    </source>
</evidence>
<dbReference type="GO" id="GO:0003735">
    <property type="term" value="F:structural constituent of ribosome"/>
    <property type="evidence" value="ECO:0007669"/>
    <property type="project" value="InterPro"/>
</dbReference>
<dbReference type="InterPro" id="IPR007741">
    <property type="entry name" value="Ribosomal_mL43/mS25/NADH_DH"/>
</dbReference>
<dbReference type="GO" id="GO:0005840">
    <property type="term" value="C:ribosome"/>
    <property type="evidence" value="ECO:0007669"/>
    <property type="project" value="UniProtKB-KW"/>
</dbReference>
<reference evidence="6" key="1">
    <citation type="journal article" date="2020" name="Stud. Mycol.">
        <title>101 Dothideomycetes genomes: a test case for predicting lifestyles and emergence of pathogens.</title>
        <authorList>
            <person name="Haridas S."/>
            <person name="Albert R."/>
            <person name="Binder M."/>
            <person name="Bloem J."/>
            <person name="Labutti K."/>
            <person name="Salamov A."/>
            <person name="Andreopoulos B."/>
            <person name="Baker S."/>
            <person name="Barry K."/>
            <person name="Bills G."/>
            <person name="Bluhm B."/>
            <person name="Cannon C."/>
            <person name="Castanera R."/>
            <person name="Culley D."/>
            <person name="Daum C."/>
            <person name="Ezra D."/>
            <person name="Gonzalez J."/>
            <person name="Henrissat B."/>
            <person name="Kuo A."/>
            <person name="Liang C."/>
            <person name="Lipzen A."/>
            <person name="Lutzoni F."/>
            <person name="Magnuson J."/>
            <person name="Mondo S."/>
            <person name="Nolan M."/>
            <person name="Ohm R."/>
            <person name="Pangilinan J."/>
            <person name="Park H.-J."/>
            <person name="Ramirez L."/>
            <person name="Alfaro M."/>
            <person name="Sun H."/>
            <person name="Tritt A."/>
            <person name="Yoshinaga Y."/>
            <person name="Zwiers L.-H."/>
            <person name="Turgeon B."/>
            <person name="Goodwin S."/>
            <person name="Spatafora J."/>
            <person name="Crous P."/>
            <person name="Grigoriev I."/>
        </authorList>
    </citation>
    <scope>NUCLEOTIDE SEQUENCE</scope>
    <source>
        <strain evidence="6">CBS 125425</strain>
    </source>
</reference>
<keyword evidence="2 6" id="KW-0689">Ribosomal protein</keyword>
<evidence type="ECO:0000256" key="4">
    <source>
        <dbReference type="ARBA" id="ARBA00023274"/>
    </source>
</evidence>
<dbReference type="SUPFAM" id="SSF52833">
    <property type="entry name" value="Thioredoxin-like"/>
    <property type="match status" value="1"/>
</dbReference>
<accession>A0A9P4QRU0</accession>
<dbReference type="Pfam" id="PF05047">
    <property type="entry name" value="L51_S25_CI-B8"/>
    <property type="match status" value="1"/>
</dbReference>
<gene>
    <name evidence="6" type="ORF">EJ04DRAFT_45792</name>
</gene>
<organism evidence="6 7">
    <name type="scientific">Polyplosphaeria fusca</name>
    <dbReference type="NCBI Taxonomy" id="682080"/>
    <lineage>
        <taxon>Eukaryota</taxon>
        <taxon>Fungi</taxon>
        <taxon>Dikarya</taxon>
        <taxon>Ascomycota</taxon>
        <taxon>Pezizomycotina</taxon>
        <taxon>Dothideomycetes</taxon>
        <taxon>Pleosporomycetidae</taxon>
        <taxon>Pleosporales</taxon>
        <taxon>Tetraplosphaeriaceae</taxon>
        <taxon>Polyplosphaeria</taxon>
    </lineage>
</organism>
<dbReference type="InterPro" id="IPR040049">
    <property type="entry name" value="Ribosomal_mS25/mL61"/>
</dbReference>
<feature type="domain" description="Ribosomal protein/NADH dehydrogenase" evidence="5">
    <location>
        <begin position="49"/>
        <end position="87"/>
    </location>
</feature>
<keyword evidence="4" id="KW-0687">Ribonucleoprotein</keyword>
<dbReference type="PANTHER" id="PTHR13274:SF2">
    <property type="entry name" value="SMALL RIBOSOMAL SUBUNIT PROTEIN MS25"/>
    <property type="match status" value="1"/>
</dbReference>
<protein>
    <submittedName>
        <fullName evidence="6">50S ribosomal protein Mrp49</fullName>
    </submittedName>
</protein>
<dbReference type="AlphaFoldDB" id="A0A9P4QRU0"/>
<name>A0A9P4QRU0_9PLEO</name>
<dbReference type="GO" id="GO:1990904">
    <property type="term" value="C:ribonucleoprotein complex"/>
    <property type="evidence" value="ECO:0007669"/>
    <property type="project" value="UniProtKB-KW"/>
</dbReference>
<dbReference type="GO" id="GO:0005739">
    <property type="term" value="C:mitochondrion"/>
    <property type="evidence" value="ECO:0007669"/>
    <property type="project" value="UniProtKB-SubCell"/>
</dbReference>
<evidence type="ECO:0000256" key="1">
    <source>
        <dbReference type="ARBA" id="ARBA00004173"/>
    </source>
</evidence>
<proteinExistence type="predicted"/>
<evidence type="ECO:0000313" key="6">
    <source>
        <dbReference type="EMBL" id="KAF2730510.1"/>
    </source>
</evidence>
<dbReference type="Proteomes" id="UP000799444">
    <property type="component" value="Unassembled WGS sequence"/>
</dbReference>
<keyword evidence="3" id="KW-0496">Mitochondrion</keyword>
<dbReference type="OrthoDB" id="1696305at2759"/>
<keyword evidence="7" id="KW-1185">Reference proteome</keyword>
<evidence type="ECO:0000256" key="3">
    <source>
        <dbReference type="ARBA" id="ARBA00023128"/>
    </source>
</evidence>
<sequence length="181" mass="20379">MVNIVSRMRRLRGKLLWIRVGPGALVFPSEVSKISLQFAKRLQGGHGGARKFWREMLPRIKFRNPSIPIEVLRHTDADGPAKLDIYTTKTTSDSTAPSSSEPTHSIDVKMVNESAILQELIAKTGATVLKPTAEEEEELRDMAEFQGRSEKDRVEVRDKLMAQRREEELLRLARGEIATAS</sequence>
<comment type="caution">
    <text evidence="6">The sequence shown here is derived from an EMBL/GenBank/DDBJ whole genome shotgun (WGS) entry which is preliminary data.</text>
</comment>